<comment type="caution">
    <text evidence="6">The sequence shown here is derived from an EMBL/GenBank/DDBJ whole genome shotgun (WGS) entry which is preliminary data.</text>
</comment>
<dbReference type="InterPro" id="IPR020846">
    <property type="entry name" value="MFS_dom"/>
</dbReference>
<name>A0ABU7ZPV3_9HYPH</name>
<feature type="transmembrane region" description="Helical" evidence="4">
    <location>
        <begin position="349"/>
        <end position="367"/>
    </location>
</feature>
<feature type="transmembrane region" description="Helical" evidence="4">
    <location>
        <begin position="249"/>
        <end position="271"/>
    </location>
</feature>
<keyword evidence="2 4" id="KW-1133">Transmembrane helix</keyword>
<feature type="transmembrane region" description="Helical" evidence="4">
    <location>
        <begin position="310"/>
        <end position="328"/>
    </location>
</feature>
<feature type="transmembrane region" description="Helical" evidence="4">
    <location>
        <begin position="373"/>
        <end position="395"/>
    </location>
</feature>
<evidence type="ECO:0000313" key="7">
    <source>
        <dbReference type="Proteomes" id="UP001380822"/>
    </source>
</evidence>
<keyword evidence="3 4" id="KW-0472">Membrane</keyword>
<accession>A0ABU7ZPV3</accession>
<proteinExistence type="predicted"/>
<dbReference type="InterPro" id="IPR036259">
    <property type="entry name" value="MFS_trans_sf"/>
</dbReference>
<dbReference type="EMBL" id="JBAKBE010000007">
    <property type="protein sequence ID" value="MEH0097244.1"/>
    <property type="molecule type" value="Genomic_DNA"/>
</dbReference>
<feature type="transmembrane region" description="Helical" evidence="4">
    <location>
        <begin position="41"/>
        <end position="61"/>
    </location>
</feature>
<dbReference type="RefSeq" id="WP_334251604.1">
    <property type="nucleotide sequence ID" value="NZ_JBAKBE010000007.1"/>
</dbReference>
<feature type="transmembrane region" description="Helical" evidence="4">
    <location>
        <begin position="162"/>
        <end position="181"/>
    </location>
</feature>
<evidence type="ECO:0000256" key="3">
    <source>
        <dbReference type="ARBA" id="ARBA00023136"/>
    </source>
</evidence>
<feature type="transmembrane region" description="Helical" evidence="4">
    <location>
        <begin position="220"/>
        <end position="243"/>
    </location>
</feature>
<dbReference type="SUPFAM" id="SSF103473">
    <property type="entry name" value="MFS general substrate transporter"/>
    <property type="match status" value="1"/>
</dbReference>
<dbReference type="Pfam" id="PF07690">
    <property type="entry name" value="MFS_1"/>
    <property type="match status" value="1"/>
</dbReference>
<dbReference type="PANTHER" id="PTHR11360">
    <property type="entry name" value="MONOCARBOXYLATE TRANSPORTER"/>
    <property type="match status" value="1"/>
</dbReference>
<gene>
    <name evidence="6" type="ORF">V6L76_13345</name>
</gene>
<sequence length="404" mass="42417">MKISPSTIGLGVSMTIGYGTLYYSFSVLAPEIARTFRWTESFVFAIFSAGLLAGAVSAPVIGRMIDRYGARPVMSLGSVFAALTLALISVMENAWQFILIALLAEFVAIAVQYDAGFAALAQRYGRNARAEITLVTLIAGFASTLFWPLLNWLLTLMSWREVYLVLAAMNLVIALPIHLTMPKGRQKLPDRPEPLASSSPPQAPQILQAGSPRSGALPMALLAISFASGGFVMSAVGAALLVLLGDLGFATATAIAAASCIGPSQVAARLIEYLRRNLFSPPATAIIAAFALMLGLVLLAGTVFAPASVLLFAFAITYGAGQGLTSIVRGMLPLHYFGPEGYGRRTGTLSGIRMVLSAAAPFTVIFLKEQLGTSAALAALVLAALVSTMSVLALVRLMAKAEPV</sequence>
<evidence type="ECO:0000313" key="6">
    <source>
        <dbReference type="EMBL" id="MEH0097244.1"/>
    </source>
</evidence>
<feature type="transmembrane region" description="Helical" evidence="4">
    <location>
        <begin position="73"/>
        <end position="91"/>
    </location>
</feature>
<evidence type="ECO:0000259" key="5">
    <source>
        <dbReference type="PROSITE" id="PS50850"/>
    </source>
</evidence>
<keyword evidence="7" id="KW-1185">Reference proteome</keyword>
<feature type="transmembrane region" description="Helical" evidence="4">
    <location>
        <begin position="283"/>
        <end position="304"/>
    </location>
</feature>
<feature type="transmembrane region" description="Helical" evidence="4">
    <location>
        <begin position="7"/>
        <end position="29"/>
    </location>
</feature>
<evidence type="ECO:0000256" key="2">
    <source>
        <dbReference type="ARBA" id="ARBA00022989"/>
    </source>
</evidence>
<feature type="transmembrane region" description="Helical" evidence="4">
    <location>
        <begin position="132"/>
        <end position="150"/>
    </location>
</feature>
<feature type="domain" description="Major facilitator superfamily (MFS) profile" evidence="5">
    <location>
        <begin position="1"/>
        <end position="402"/>
    </location>
</feature>
<organism evidence="6 7">
    <name type="scientific">Pannonibacter anstelovis</name>
    <dbReference type="NCBI Taxonomy" id="3121537"/>
    <lineage>
        <taxon>Bacteria</taxon>
        <taxon>Pseudomonadati</taxon>
        <taxon>Pseudomonadota</taxon>
        <taxon>Alphaproteobacteria</taxon>
        <taxon>Hyphomicrobiales</taxon>
        <taxon>Stappiaceae</taxon>
        <taxon>Pannonibacter</taxon>
    </lineage>
</organism>
<dbReference type="InterPro" id="IPR011701">
    <property type="entry name" value="MFS"/>
</dbReference>
<protein>
    <submittedName>
        <fullName evidence="6">MFS transporter</fullName>
    </submittedName>
</protein>
<evidence type="ECO:0000256" key="4">
    <source>
        <dbReference type="SAM" id="Phobius"/>
    </source>
</evidence>
<dbReference type="InterPro" id="IPR050327">
    <property type="entry name" value="Proton-linked_MCT"/>
</dbReference>
<dbReference type="Proteomes" id="UP001380822">
    <property type="component" value="Unassembled WGS sequence"/>
</dbReference>
<evidence type="ECO:0000256" key="1">
    <source>
        <dbReference type="ARBA" id="ARBA00022692"/>
    </source>
</evidence>
<dbReference type="Gene3D" id="1.20.1250.20">
    <property type="entry name" value="MFS general substrate transporter like domains"/>
    <property type="match status" value="1"/>
</dbReference>
<dbReference type="PROSITE" id="PS50850">
    <property type="entry name" value="MFS"/>
    <property type="match status" value="1"/>
</dbReference>
<keyword evidence="1 4" id="KW-0812">Transmembrane</keyword>
<reference evidence="6 7" key="1">
    <citation type="submission" date="2024-02" db="EMBL/GenBank/DDBJ databases">
        <title>A new putative Pannonibacter species isolated from two cases of bloodstream infections in paediatric patients.</title>
        <authorList>
            <person name="Castellana S."/>
            <person name="De Laurentiis V."/>
            <person name="Grassi M."/>
            <person name="De Leonardis F."/>
            <person name="Mosca A."/>
            <person name="De Carlo C."/>
            <person name="Sparapano E."/>
            <person name="Ronga L."/>
            <person name="Santacroce L."/>
            <person name="Chironna M."/>
            <person name="De Robertis A."/>
            <person name="Bianco A."/>
            <person name="Del Sambro L."/>
            <person name="Capozzi L."/>
            <person name="Parisi A."/>
        </authorList>
    </citation>
    <scope>NUCLEOTIDE SEQUENCE [LARGE SCALE GENOMIC DNA]</scope>
    <source>
        <strain evidence="6 7">Pt2</strain>
    </source>
</reference>
<feature type="transmembrane region" description="Helical" evidence="4">
    <location>
        <begin position="97"/>
        <end position="120"/>
    </location>
</feature>